<dbReference type="RefSeq" id="WP_119771600.1">
    <property type="nucleotide sequence ID" value="NZ_QYUO01000003.1"/>
</dbReference>
<dbReference type="GO" id="GO:0016787">
    <property type="term" value="F:hydrolase activity"/>
    <property type="evidence" value="ECO:0007669"/>
    <property type="project" value="UniProtKB-KW"/>
</dbReference>
<dbReference type="Proteomes" id="UP000265955">
    <property type="component" value="Unassembled WGS sequence"/>
</dbReference>
<accession>A0A3A3FJP7</accession>
<sequence>MKVRFPKWDFSKVRAHWAPSIEFSQRYNAASTVPAHIEPYLVKVMMQAKKVLDPKHTKLHEDLDIFIKQEVQHCKQHLAFNRALYAQGYEGMKAIEDPYREDYDRFLKEKSLRFNLAYAEGFEAMGSASALVFFEDLDDLLEGADQDAVDLWKWHLAEEFEHREVAFQVYQAICGRGFFSWLYRVYGLFYAVKHIRTHTARLEEFLMNQDRKSMSPEEVQRSIERQKVIAKKVAKASLPRMLGALSPFYDPAKKVPPAGMELYWQQY</sequence>
<keyword evidence="1" id="KW-0378">Hydrolase</keyword>
<evidence type="ECO:0000313" key="1">
    <source>
        <dbReference type="EMBL" id="RJF91702.1"/>
    </source>
</evidence>
<dbReference type="PANTHER" id="PTHR39456:SF1">
    <property type="entry name" value="METAL-DEPENDENT HYDROLASE"/>
    <property type="match status" value="1"/>
</dbReference>
<name>A0A3A3FJP7_9BURK</name>
<dbReference type="AlphaFoldDB" id="A0A3A3FJP7"/>
<dbReference type="Pfam" id="PF10118">
    <property type="entry name" value="Metal_hydrol"/>
    <property type="match status" value="1"/>
</dbReference>
<organism evidence="1 2">
    <name type="scientific">Noviherbaspirillum saxi</name>
    <dbReference type="NCBI Taxonomy" id="2320863"/>
    <lineage>
        <taxon>Bacteria</taxon>
        <taxon>Pseudomonadati</taxon>
        <taxon>Pseudomonadota</taxon>
        <taxon>Betaproteobacteria</taxon>
        <taxon>Burkholderiales</taxon>
        <taxon>Oxalobacteraceae</taxon>
        <taxon>Noviherbaspirillum</taxon>
    </lineage>
</organism>
<evidence type="ECO:0000313" key="2">
    <source>
        <dbReference type="Proteomes" id="UP000265955"/>
    </source>
</evidence>
<keyword evidence="2" id="KW-1185">Reference proteome</keyword>
<reference evidence="2" key="1">
    <citation type="submission" date="2018-09" db="EMBL/GenBank/DDBJ databases">
        <authorList>
            <person name="Zhu H."/>
        </authorList>
    </citation>
    <scope>NUCLEOTIDE SEQUENCE [LARGE SCALE GENOMIC DNA]</scope>
    <source>
        <strain evidence="2">K1R23-30</strain>
    </source>
</reference>
<gene>
    <name evidence="1" type="ORF">D3871_23700</name>
</gene>
<dbReference type="EMBL" id="QYUO01000003">
    <property type="protein sequence ID" value="RJF91702.1"/>
    <property type="molecule type" value="Genomic_DNA"/>
</dbReference>
<comment type="caution">
    <text evidence="1">The sequence shown here is derived from an EMBL/GenBank/DDBJ whole genome shotgun (WGS) entry which is preliminary data.</text>
</comment>
<protein>
    <submittedName>
        <fullName evidence="1">Metal-dependent hydrolase</fullName>
    </submittedName>
</protein>
<proteinExistence type="predicted"/>
<dbReference type="InterPro" id="IPR016516">
    <property type="entry name" value="UCP07580"/>
</dbReference>
<dbReference type="PANTHER" id="PTHR39456">
    <property type="entry name" value="METAL-DEPENDENT HYDROLASE"/>
    <property type="match status" value="1"/>
</dbReference>
<dbReference type="OrthoDB" id="4760165at2"/>